<organism evidence="1">
    <name type="scientific">viral metagenome</name>
    <dbReference type="NCBI Taxonomy" id="1070528"/>
    <lineage>
        <taxon>unclassified sequences</taxon>
        <taxon>metagenomes</taxon>
        <taxon>organismal metagenomes</taxon>
    </lineage>
</organism>
<protein>
    <submittedName>
        <fullName evidence="1">Uncharacterized protein</fullName>
    </submittedName>
</protein>
<reference evidence="1" key="1">
    <citation type="journal article" date="2020" name="Nature">
        <title>Giant virus diversity and host interactions through global metagenomics.</title>
        <authorList>
            <person name="Schulz F."/>
            <person name="Roux S."/>
            <person name="Paez-Espino D."/>
            <person name="Jungbluth S."/>
            <person name="Walsh D.A."/>
            <person name="Denef V.J."/>
            <person name="McMahon K.D."/>
            <person name="Konstantinidis K.T."/>
            <person name="Eloe-Fadrosh E.A."/>
            <person name="Kyrpides N.C."/>
            <person name="Woyke T."/>
        </authorList>
    </citation>
    <scope>NUCLEOTIDE SEQUENCE</scope>
    <source>
        <strain evidence="1">GVMAG-M-3300023110-24</strain>
    </source>
</reference>
<name>A0A6C0CYS0_9ZZZZ</name>
<proteinExistence type="predicted"/>
<evidence type="ECO:0000313" key="1">
    <source>
        <dbReference type="EMBL" id="QHT09383.1"/>
    </source>
</evidence>
<dbReference type="AlphaFoldDB" id="A0A6C0CYS0"/>
<accession>A0A6C0CYS0</accession>
<dbReference type="EMBL" id="MN739510">
    <property type="protein sequence ID" value="QHT09383.1"/>
    <property type="molecule type" value="Genomic_DNA"/>
</dbReference>
<sequence>MLLCLSYYIGYQVRGFKDHEFICDCDKIMPLQIVNNINSKMLEDNINLKRDLHIAIDYINYTNLGNTYYDASKQYSGEESILYLQFIIDFYSMRENLYKSIMELIDSKRLLYKQYIELKKECFRY</sequence>